<proteinExistence type="predicted"/>
<gene>
    <name evidence="2" type="ORF">OH76DRAFT_1130354</name>
</gene>
<dbReference type="EMBL" id="KZ857457">
    <property type="protein sequence ID" value="RDX43931.1"/>
    <property type="molecule type" value="Genomic_DNA"/>
</dbReference>
<protein>
    <submittedName>
        <fullName evidence="2">Uncharacterized protein</fullName>
    </submittedName>
</protein>
<name>A0A371CUI8_9APHY</name>
<feature type="compositionally biased region" description="Basic residues" evidence="1">
    <location>
        <begin position="1"/>
        <end position="12"/>
    </location>
</feature>
<sequence length="218" mass="24301">MMRINRKQRRRTRVDGRACGRGESPSASTSSLLMASTTRRPRPWATQSPVTLGHPSVFVHHGARTAVLASLPSPPCRSRSLRGGLRSVRSVRHCRPFDSASRVLYGLRGVAAHAPTLGHASEEQNKNYRTRCPLALDYSCVPSTVLGMSLLVPSYIPHPHIPPQCCVWDHRSLRRRFRRQQSPPTLQKAPLAPTPTCRHAVSIIRGRLRNFVTLPETT</sequence>
<accession>A0A371CUI8</accession>
<feature type="compositionally biased region" description="Low complexity" evidence="1">
    <location>
        <begin position="24"/>
        <end position="38"/>
    </location>
</feature>
<feature type="region of interest" description="Disordered" evidence="1">
    <location>
        <begin position="1"/>
        <end position="47"/>
    </location>
</feature>
<reference evidence="2 3" key="1">
    <citation type="journal article" date="2018" name="Biotechnol. Biofuels">
        <title>Integrative visual omics of the white-rot fungus Polyporus brumalis exposes the biotechnological potential of its oxidative enzymes for delignifying raw plant biomass.</title>
        <authorList>
            <person name="Miyauchi S."/>
            <person name="Rancon A."/>
            <person name="Drula E."/>
            <person name="Hage H."/>
            <person name="Chaduli D."/>
            <person name="Favel A."/>
            <person name="Grisel S."/>
            <person name="Henrissat B."/>
            <person name="Herpoel-Gimbert I."/>
            <person name="Ruiz-Duenas F.J."/>
            <person name="Chevret D."/>
            <person name="Hainaut M."/>
            <person name="Lin J."/>
            <person name="Wang M."/>
            <person name="Pangilinan J."/>
            <person name="Lipzen A."/>
            <person name="Lesage-Meessen L."/>
            <person name="Navarro D."/>
            <person name="Riley R."/>
            <person name="Grigoriev I.V."/>
            <person name="Zhou S."/>
            <person name="Raouche S."/>
            <person name="Rosso M.N."/>
        </authorList>
    </citation>
    <scope>NUCLEOTIDE SEQUENCE [LARGE SCALE GENOMIC DNA]</scope>
    <source>
        <strain evidence="2 3">BRFM 1820</strain>
    </source>
</reference>
<organism evidence="2 3">
    <name type="scientific">Lentinus brumalis</name>
    <dbReference type="NCBI Taxonomy" id="2498619"/>
    <lineage>
        <taxon>Eukaryota</taxon>
        <taxon>Fungi</taxon>
        <taxon>Dikarya</taxon>
        <taxon>Basidiomycota</taxon>
        <taxon>Agaricomycotina</taxon>
        <taxon>Agaricomycetes</taxon>
        <taxon>Polyporales</taxon>
        <taxon>Polyporaceae</taxon>
        <taxon>Lentinus</taxon>
    </lineage>
</organism>
<evidence type="ECO:0000313" key="3">
    <source>
        <dbReference type="Proteomes" id="UP000256964"/>
    </source>
</evidence>
<dbReference type="AlphaFoldDB" id="A0A371CUI8"/>
<keyword evidence="3" id="KW-1185">Reference proteome</keyword>
<evidence type="ECO:0000256" key="1">
    <source>
        <dbReference type="SAM" id="MobiDB-lite"/>
    </source>
</evidence>
<dbReference type="Proteomes" id="UP000256964">
    <property type="component" value="Unassembled WGS sequence"/>
</dbReference>
<evidence type="ECO:0000313" key="2">
    <source>
        <dbReference type="EMBL" id="RDX43931.1"/>
    </source>
</evidence>